<gene>
    <name evidence="2" type="ORF">RF007C_16075</name>
</gene>
<reference evidence="2 3" key="1">
    <citation type="journal article" date="2014" name="PLoS ONE">
        <title>Rumen cellulosomics: divergent fiber-degrading strategies revealed by comparative genome-wide analysis of six ruminococcal strains.</title>
        <authorList>
            <person name="Dassa B."/>
            <person name="Borovok I."/>
            <person name="Ruimy-Israeli V."/>
            <person name="Lamed R."/>
            <person name="Flint H.J."/>
            <person name="Duncan S.H."/>
            <person name="Henrissat B."/>
            <person name="Coutinho P."/>
            <person name="Morrison M."/>
            <person name="Mosoni P."/>
            <person name="Yeoman C.J."/>
            <person name="White B.A."/>
            <person name="Bayer E.A."/>
        </authorList>
    </citation>
    <scope>NUCLEOTIDE SEQUENCE [LARGE SCALE GENOMIC DNA]</scope>
    <source>
        <strain evidence="2 3">007c</strain>
    </source>
</reference>
<keyword evidence="1" id="KW-0472">Membrane</keyword>
<evidence type="ECO:0000313" key="2">
    <source>
        <dbReference type="EMBL" id="EWM53128.1"/>
    </source>
</evidence>
<dbReference type="PATRIC" id="fig|1341157.4.peg.2613"/>
<sequence>MGIIRIIKGGMAAAVIIAVIFAGIGIMSAVSYTKGVPRIYPKKGAAAAPNSIISCHDIADIEYYETAKISEAFWTDYDKSCLDLSEDGSSLRIGDKKGELNVIVGAEGKKEMSFELIKVTVR</sequence>
<dbReference type="OrthoDB" id="1822639at2"/>
<comment type="caution">
    <text evidence="2">The sequence shown here is derived from an EMBL/GenBank/DDBJ whole genome shotgun (WGS) entry which is preliminary data.</text>
</comment>
<dbReference type="EMBL" id="ATAX01000028">
    <property type="protein sequence ID" value="EWM53128.1"/>
    <property type="molecule type" value="Genomic_DNA"/>
</dbReference>
<evidence type="ECO:0000256" key="1">
    <source>
        <dbReference type="SAM" id="Phobius"/>
    </source>
</evidence>
<keyword evidence="1" id="KW-0812">Transmembrane</keyword>
<accession>W7UGT6</accession>
<dbReference type="RefSeq" id="WP_037300376.1">
    <property type="nucleotide sequence ID" value="NZ_ATAX01000028.1"/>
</dbReference>
<name>W7UGT6_RUMFL</name>
<feature type="transmembrane region" description="Helical" evidence="1">
    <location>
        <begin position="12"/>
        <end position="32"/>
    </location>
</feature>
<evidence type="ECO:0000313" key="3">
    <source>
        <dbReference type="Proteomes" id="UP000019365"/>
    </source>
</evidence>
<keyword evidence="3" id="KW-1185">Reference proteome</keyword>
<keyword evidence="1" id="KW-1133">Transmembrane helix</keyword>
<evidence type="ECO:0008006" key="4">
    <source>
        <dbReference type="Google" id="ProtNLM"/>
    </source>
</evidence>
<organism evidence="2 3">
    <name type="scientific">Ruminococcus flavefaciens 007c</name>
    <dbReference type="NCBI Taxonomy" id="1341157"/>
    <lineage>
        <taxon>Bacteria</taxon>
        <taxon>Bacillati</taxon>
        <taxon>Bacillota</taxon>
        <taxon>Clostridia</taxon>
        <taxon>Eubacteriales</taxon>
        <taxon>Oscillospiraceae</taxon>
        <taxon>Ruminococcus</taxon>
    </lineage>
</organism>
<dbReference type="Proteomes" id="UP000019365">
    <property type="component" value="Unassembled WGS sequence"/>
</dbReference>
<proteinExistence type="predicted"/>
<protein>
    <recommendedName>
        <fullName evidence="4">Ig-like domain-containing protein</fullName>
    </recommendedName>
</protein>
<dbReference type="AlphaFoldDB" id="W7UGT6"/>